<dbReference type="InterPro" id="IPR045179">
    <property type="entry name" value="YgfZ/GcvT"/>
</dbReference>
<comment type="caution">
    <text evidence="3">The sequence shown here is derived from an EMBL/GenBank/DDBJ whole genome shotgun (WGS) entry which is preliminary data.</text>
</comment>
<protein>
    <submittedName>
        <fullName evidence="3">Folate-binding protein</fullName>
    </submittedName>
</protein>
<dbReference type="SUPFAM" id="SSF103025">
    <property type="entry name" value="Folate-binding domain"/>
    <property type="match status" value="1"/>
</dbReference>
<name>A0A496PN50_9MICC</name>
<evidence type="ECO:0000259" key="2">
    <source>
        <dbReference type="Pfam" id="PF08669"/>
    </source>
</evidence>
<dbReference type="InterPro" id="IPR017703">
    <property type="entry name" value="YgfZ/GCV_T_CS"/>
</dbReference>
<dbReference type="AlphaFoldDB" id="A0A496PN50"/>
<evidence type="ECO:0000313" key="4">
    <source>
        <dbReference type="Proteomes" id="UP000273119"/>
    </source>
</evidence>
<dbReference type="PIRSF" id="PIRSF006487">
    <property type="entry name" value="GcvT"/>
    <property type="match status" value="1"/>
</dbReference>
<evidence type="ECO:0000313" key="3">
    <source>
        <dbReference type="EMBL" id="RKW71952.1"/>
    </source>
</evidence>
<keyword evidence="4" id="KW-1185">Reference proteome</keyword>
<dbReference type="PANTHER" id="PTHR22602">
    <property type="entry name" value="TRANSFERASE CAF17, MITOCHONDRIAL-RELATED"/>
    <property type="match status" value="1"/>
</dbReference>
<feature type="domain" description="Aminomethyltransferase C-terminal" evidence="2">
    <location>
        <begin position="265"/>
        <end position="333"/>
    </location>
</feature>
<proteinExistence type="predicted"/>
<dbReference type="Pfam" id="PF08669">
    <property type="entry name" value="GCV_T_C"/>
    <property type="match status" value="1"/>
</dbReference>
<dbReference type="SUPFAM" id="SSF101790">
    <property type="entry name" value="Aminomethyltransferase beta-barrel domain"/>
    <property type="match status" value="1"/>
</dbReference>
<dbReference type="InterPro" id="IPR027266">
    <property type="entry name" value="TrmE/GcvT-like"/>
</dbReference>
<dbReference type="Gene3D" id="3.30.1360.120">
    <property type="entry name" value="Probable tRNA modification gtpase trme, domain 1"/>
    <property type="match status" value="1"/>
</dbReference>
<sequence>MSWPGAVNEGGADAGIPAHYGAPLREGRALADGQAFVDLSTWGVVTMTGPDRLRLLHSLSSQGLDRLAEQTPTRTLFLDLQGRIEFDARVIDDGTTSFLIVEPHRAGALAAWLDSMRFMMRVEVADATQQWAVAGSNAEWTLDGADLGPRWVDPWPQVQPGGYPYSVVEEHPGAENDWRLDLIPRDQWEQVAKRLVAEAGLSPAGLMAAEQLRVAAWEPSQAHEMDHKSIPHELDLLRTAVHMNKGCYKGQETVARVHNLGHPPRRLVFLDLDGMEHTVPSPGAPILADGRTIGSVTSAVLHHEAGPIALAVIRRNVDPSLTLVVQDGDTSYAAAQTTIVAPDAGSVVGRPQGIRRL</sequence>
<accession>A0A496PN50</accession>
<dbReference type="RefSeq" id="WP_121484213.1">
    <property type="nucleotide sequence ID" value="NZ_QQXL01000001.1"/>
</dbReference>
<dbReference type="PANTHER" id="PTHR22602:SF0">
    <property type="entry name" value="TRANSFERASE CAF17, MITOCHONDRIAL-RELATED"/>
    <property type="match status" value="1"/>
</dbReference>
<dbReference type="InterPro" id="IPR013977">
    <property type="entry name" value="GcvT_C"/>
</dbReference>
<dbReference type="EMBL" id="QQXL01000001">
    <property type="protein sequence ID" value="RKW71952.1"/>
    <property type="molecule type" value="Genomic_DNA"/>
</dbReference>
<keyword evidence="1" id="KW-0809">Transit peptide</keyword>
<dbReference type="GO" id="GO:0016226">
    <property type="term" value="P:iron-sulfur cluster assembly"/>
    <property type="evidence" value="ECO:0007669"/>
    <property type="project" value="TreeGrafter"/>
</dbReference>
<dbReference type="Proteomes" id="UP000273119">
    <property type="component" value="Unassembled WGS sequence"/>
</dbReference>
<dbReference type="InterPro" id="IPR029043">
    <property type="entry name" value="GcvT/YgfZ_C"/>
</dbReference>
<dbReference type="NCBIfam" id="TIGR03317">
    <property type="entry name" value="ygfZ_signature"/>
    <property type="match status" value="1"/>
</dbReference>
<reference evidence="3 4" key="1">
    <citation type="submission" date="2018-07" db="EMBL/GenBank/DDBJ databases">
        <title>Arthrobacter sp. nov., isolated from raw cow's milk with high bacterial count.</title>
        <authorList>
            <person name="Hahne J."/>
            <person name="Isele D."/>
            <person name="Lipski A."/>
        </authorList>
    </citation>
    <scope>NUCLEOTIDE SEQUENCE [LARGE SCALE GENOMIC DNA]</scope>
    <source>
        <strain evidence="3 4">JZ R-183</strain>
    </source>
</reference>
<gene>
    <name evidence="3" type="ORF">DWQ67_00950</name>
</gene>
<organism evidence="3 4">
    <name type="scientific">Galactobacter caseinivorans</name>
    <dbReference type="NCBI Taxonomy" id="2676123"/>
    <lineage>
        <taxon>Bacteria</taxon>
        <taxon>Bacillati</taxon>
        <taxon>Actinomycetota</taxon>
        <taxon>Actinomycetes</taxon>
        <taxon>Micrococcales</taxon>
        <taxon>Micrococcaceae</taxon>
        <taxon>Galactobacter</taxon>
    </lineage>
</organism>
<evidence type="ECO:0000256" key="1">
    <source>
        <dbReference type="ARBA" id="ARBA00022946"/>
    </source>
</evidence>